<proteinExistence type="predicted"/>
<evidence type="ECO:0000256" key="1">
    <source>
        <dbReference type="SAM" id="SignalP"/>
    </source>
</evidence>
<name>A0A6S6TLH2_9BACT</name>
<dbReference type="SUPFAM" id="SSF49464">
    <property type="entry name" value="Carboxypeptidase regulatory domain-like"/>
    <property type="match status" value="1"/>
</dbReference>
<evidence type="ECO:0000313" key="2">
    <source>
        <dbReference type="EMBL" id="CAA6820105.1"/>
    </source>
</evidence>
<feature type="signal peptide" evidence="1">
    <location>
        <begin position="1"/>
        <end position="19"/>
    </location>
</feature>
<keyword evidence="2" id="KW-0449">Lipoprotein</keyword>
<accession>A0A6S6TLH2</accession>
<reference evidence="2" key="1">
    <citation type="submission" date="2020-01" db="EMBL/GenBank/DDBJ databases">
        <authorList>
            <person name="Meier V. D."/>
            <person name="Meier V D."/>
        </authorList>
    </citation>
    <scope>NUCLEOTIDE SEQUENCE</scope>
    <source>
        <strain evidence="2">HLG_WM_MAG_03</strain>
    </source>
</reference>
<dbReference type="AlphaFoldDB" id="A0A6S6TLH2"/>
<feature type="chain" id="PRO_5027747225" evidence="1">
    <location>
        <begin position="20"/>
        <end position="525"/>
    </location>
</feature>
<dbReference type="PROSITE" id="PS51257">
    <property type="entry name" value="PROKAR_LIPOPROTEIN"/>
    <property type="match status" value="1"/>
</dbReference>
<dbReference type="EMBL" id="CACVAR010000309">
    <property type="protein sequence ID" value="CAA6820105.1"/>
    <property type="molecule type" value="Genomic_DNA"/>
</dbReference>
<protein>
    <submittedName>
        <fullName evidence="2">Lipoprotein</fullName>
    </submittedName>
</protein>
<gene>
    <name evidence="2" type="ORF">HELGO_WM21297</name>
</gene>
<dbReference type="Gene3D" id="2.60.40.1120">
    <property type="entry name" value="Carboxypeptidase-like, regulatory domain"/>
    <property type="match status" value="1"/>
</dbReference>
<organism evidence="2">
    <name type="scientific">uncultured Sulfurovum sp</name>
    <dbReference type="NCBI Taxonomy" id="269237"/>
    <lineage>
        <taxon>Bacteria</taxon>
        <taxon>Pseudomonadati</taxon>
        <taxon>Campylobacterota</taxon>
        <taxon>Epsilonproteobacteria</taxon>
        <taxon>Campylobacterales</taxon>
        <taxon>Sulfurovaceae</taxon>
        <taxon>Sulfurovum</taxon>
        <taxon>environmental samples</taxon>
    </lineage>
</organism>
<dbReference type="InterPro" id="IPR008969">
    <property type="entry name" value="CarboxyPept-like_regulatory"/>
</dbReference>
<keyword evidence="1" id="KW-0732">Signal</keyword>
<sequence length="525" mass="56711">MIFKKLVLFLMFLVLTGCGEVTTGGGTQTETVTVTLSGTVTYDSIPYKSTTSAGLDYNNIVKRNVRGAKVTVENSSGTTLGTTTTDENGFYSLSVTGTSVRVRVFAQMYKAASSNQSSWDFQVKDNTNSAKPIYVINGTYANLGENSSQTRNLHASSGWGGSSYTSTRAAAPFSILDVVYQSVQKVLTADENIVFPALDIFWSTENREATISTSHYSSSEVALYILGKENADTDEYDSAVLAHEWGHYYEDKFSRSDSIGGSHSHGDMLDIRVAFGEGFATAWGGLITGTQYYQDSGGDGQQKTLVSVDLDDGGSTQNEGWFSEASIYHMIYDIYDTNDDTGDTLSLPFASLHNLLIDAQKNTAAFTSIFSYITALKAQNPTKLTEIDAITNNEGIAPISDIYGANRTNRAVNANPLYTDVSVGASATLFPNYSVASQRNKYVLGEYNFVKFTVPTERSYTVTVNGTVGTNLSFLVFKEGSKSISLASSSGNSISDSGTLSVGDYRMYISDSNRLNASTLTVTLN</sequence>